<protein>
    <recommendedName>
        <fullName evidence="3">COX assembly mitochondrial protein</fullName>
    </recommendedName>
</protein>
<keyword evidence="3" id="KW-0143">Chaperone</keyword>
<dbReference type="InterPro" id="IPR013892">
    <property type="entry name" value="Cyt_c_biogenesis_Cmc1-like"/>
</dbReference>
<proteinExistence type="inferred from homology"/>
<name>A0A1Y1UKD0_9TREE</name>
<keyword evidence="2" id="KW-1015">Disulfide bond</keyword>
<comment type="caution">
    <text evidence="4">The sequence shown here is derived from an EMBL/GenBank/DDBJ whole genome shotgun (WGS) entry which is preliminary data.</text>
</comment>
<dbReference type="GO" id="GO:0005743">
    <property type="term" value="C:mitochondrial inner membrane"/>
    <property type="evidence" value="ECO:0007669"/>
    <property type="project" value="UniProtKB-SubCell"/>
</dbReference>
<evidence type="ECO:0000313" key="5">
    <source>
        <dbReference type="Proteomes" id="UP000193218"/>
    </source>
</evidence>
<comment type="subcellular location">
    <subcellularLocation>
        <location evidence="3">Mitochondrion inner membrane</location>
    </subcellularLocation>
</comment>
<evidence type="ECO:0000313" key="4">
    <source>
        <dbReference type="EMBL" id="ORX38513.1"/>
    </source>
</evidence>
<feature type="non-terminal residue" evidence="4">
    <location>
        <position position="1"/>
    </location>
</feature>
<dbReference type="STRING" id="4999.A0A1Y1UKD0"/>
<dbReference type="Proteomes" id="UP000193218">
    <property type="component" value="Unassembled WGS sequence"/>
</dbReference>
<keyword evidence="5" id="KW-1185">Reference proteome</keyword>
<comment type="similarity">
    <text evidence="1 3">Belongs to the CMC family.</text>
</comment>
<dbReference type="EMBL" id="NBSH01000004">
    <property type="protein sequence ID" value="ORX38513.1"/>
    <property type="molecule type" value="Genomic_DNA"/>
</dbReference>
<dbReference type="Pfam" id="PF08583">
    <property type="entry name" value="Cmc1"/>
    <property type="match status" value="1"/>
</dbReference>
<evidence type="ECO:0000256" key="1">
    <source>
        <dbReference type="ARBA" id="ARBA00007347"/>
    </source>
</evidence>
<dbReference type="GeneID" id="33555071"/>
<dbReference type="OrthoDB" id="532630at2759"/>
<dbReference type="InParanoid" id="A0A1Y1UKD0"/>
<keyword evidence="3" id="KW-0999">Mitochondrion inner membrane</keyword>
<reference evidence="4 5" key="1">
    <citation type="submission" date="2017-03" db="EMBL/GenBank/DDBJ databases">
        <title>Widespread Adenine N6-methylation of Active Genes in Fungi.</title>
        <authorList>
            <consortium name="DOE Joint Genome Institute"/>
            <person name="Mondo S.J."/>
            <person name="Dannebaum R.O."/>
            <person name="Kuo R.C."/>
            <person name="Louie K.B."/>
            <person name="Bewick A.J."/>
            <person name="Labutti K."/>
            <person name="Haridas S."/>
            <person name="Kuo A."/>
            <person name="Salamov A."/>
            <person name="Ahrendt S.R."/>
            <person name="Lau R."/>
            <person name="Bowen B.P."/>
            <person name="Lipzen A."/>
            <person name="Sullivan W."/>
            <person name="Andreopoulos W.B."/>
            <person name="Clum A."/>
            <person name="Lindquist E."/>
            <person name="Daum C."/>
            <person name="Northen T.R."/>
            <person name="Ramamoorthy G."/>
            <person name="Schmitz R.J."/>
            <person name="Gryganskyi A."/>
            <person name="Culley D."/>
            <person name="Magnuson J."/>
            <person name="James T.Y."/>
            <person name="O'Malley M.A."/>
            <person name="Stajich J.E."/>
            <person name="Spatafora J.W."/>
            <person name="Visel A."/>
            <person name="Grigoriev I.V."/>
        </authorList>
    </citation>
    <scope>NUCLEOTIDE SEQUENCE [LARGE SCALE GENOMIC DNA]</scope>
    <source>
        <strain evidence="4 5">NRRL Y-17943</strain>
    </source>
</reference>
<evidence type="ECO:0000256" key="3">
    <source>
        <dbReference type="RuleBase" id="RU364104"/>
    </source>
</evidence>
<dbReference type="RefSeq" id="XP_021872435.1">
    <property type="nucleotide sequence ID" value="XM_022013263.1"/>
</dbReference>
<accession>A0A1Y1UKD0</accession>
<sequence length="84" mass="9517">HHSLACGEFIQALEACHAKGMLYRFSGACNGEKELLVRCLHAERMGRAAKNREESIDKNKKKYDAWARRKAELSEINDVGEVRA</sequence>
<gene>
    <name evidence="4" type="ORF">BD324DRAFT_577500</name>
</gene>
<dbReference type="AlphaFoldDB" id="A0A1Y1UKD0"/>
<organism evidence="4 5">
    <name type="scientific">Kockovaella imperatae</name>
    <dbReference type="NCBI Taxonomy" id="4999"/>
    <lineage>
        <taxon>Eukaryota</taxon>
        <taxon>Fungi</taxon>
        <taxon>Dikarya</taxon>
        <taxon>Basidiomycota</taxon>
        <taxon>Agaricomycotina</taxon>
        <taxon>Tremellomycetes</taxon>
        <taxon>Tremellales</taxon>
        <taxon>Cuniculitremaceae</taxon>
        <taxon>Kockovaella</taxon>
    </lineage>
</organism>
<evidence type="ECO:0000256" key="2">
    <source>
        <dbReference type="ARBA" id="ARBA00023157"/>
    </source>
</evidence>
<comment type="function">
    <text evidence="3">Required for mitochondrial cytochrome c oxidase (COX) assembly and respiration.</text>
</comment>
<keyword evidence="3" id="KW-0496">Mitochondrion</keyword>
<keyword evidence="3" id="KW-0472">Membrane</keyword>